<dbReference type="OrthoDB" id="4547174at2"/>
<dbReference type="STRING" id="530584.SAMN05421630_1125"/>
<proteinExistence type="predicted"/>
<protein>
    <submittedName>
        <fullName evidence="1">Uncharacterized protein</fullName>
    </submittedName>
</protein>
<organism evidence="1 2">
    <name type="scientific">Prauserella marina</name>
    <dbReference type="NCBI Taxonomy" id="530584"/>
    <lineage>
        <taxon>Bacteria</taxon>
        <taxon>Bacillati</taxon>
        <taxon>Actinomycetota</taxon>
        <taxon>Actinomycetes</taxon>
        <taxon>Pseudonocardiales</taxon>
        <taxon>Pseudonocardiaceae</taxon>
        <taxon>Prauserella</taxon>
    </lineage>
</organism>
<sequence>MARKEKSARRLVVDGRLFLWSLRHDHDALGDGRYAGCREILGIRPDGAKRRLRIVFREGPGRIVPDGLIPSGRVGTAPDRTLNLHLPGTVRALLESVSARGGLIDGAEEFDGWSVFDEVFALRGRPA</sequence>
<dbReference type="RefSeq" id="WP_091809507.1">
    <property type="nucleotide sequence ID" value="NZ_CP016353.1"/>
</dbReference>
<keyword evidence="2" id="KW-1185">Reference proteome</keyword>
<evidence type="ECO:0000313" key="1">
    <source>
        <dbReference type="EMBL" id="SDD75570.1"/>
    </source>
</evidence>
<dbReference type="EMBL" id="FMZE01000012">
    <property type="protein sequence ID" value="SDD75570.1"/>
    <property type="molecule type" value="Genomic_DNA"/>
</dbReference>
<dbReference type="AlphaFoldDB" id="A0A1G6XBL1"/>
<gene>
    <name evidence="1" type="ORF">SAMN05421630_1125</name>
</gene>
<dbReference type="Proteomes" id="UP000199494">
    <property type="component" value="Unassembled WGS sequence"/>
</dbReference>
<accession>A0A1G6XBL1</accession>
<name>A0A1G6XBL1_9PSEU</name>
<evidence type="ECO:0000313" key="2">
    <source>
        <dbReference type="Proteomes" id="UP000199494"/>
    </source>
</evidence>
<reference evidence="1 2" key="1">
    <citation type="submission" date="2016-10" db="EMBL/GenBank/DDBJ databases">
        <authorList>
            <person name="de Groot N.N."/>
        </authorList>
    </citation>
    <scope>NUCLEOTIDE SEQUENCE [LARGE SCALE GENOMIC DNA]</scope>
    <source>
        <strain evidence="1 2">CGMCC 4.5506</strain>
    </source>
</reference>